<dbReference type="Gene3D" id="1.10.340.30">
    <property type="entry name" value="Hypothetical protein, domain 2"/>
    <property type="match status" value="1"/>
</dbReference>
<organism evidence="1">
    <name type="scientific">Ananas comosus var. bracteatus</name>
    <name type="common">red pineapple</name>
    <dbReference type="NCBI Taxonomy" id="296719"/>
    <lineage>
        <taxon>Eukaryota</taxon>
        <taxon>Viridiplantae</taxon>
        <taxon>Streptophyta</taxon>
        <taxon>Embryophyta</taxon>
        <taxon>Tracheophyta</taxon>
        <taxon>Spermatophyta</taxon>
        <taxon>Magnoliopsida</taxon>
        <taxon>Liliopsida</taxon>
        <taxon>Poales</taxon>
        <taxon>Bromeliaceae</taxon>
        <taxon>Bromelioideae</taxon>
        <taxon>Ananas</taxon>
    </lineage>
</organism>
<gene>
    <name evidence="1" type="ORF">CB5_LOCUS8227</name>
</gene>
<proteinExistence type="predicted"/>
<dbReference type="AlphaFoldDB" id="A0A6V7P325"/>
<dbReference type="PANTHER" id="PTHR31116">
    <property type="entry name" value="OS04G0501200 PROTEIN"/>
    <property type="match status" value="1"/>
</dbReference>
<evidence type="ECO:0000313" key="1">
    <source>
        <dbReference type="EMBL" id="CAD1825016.1"/>
    </source>
</evidence>
<protein>
    <submittedName>
        <fullName evidence="1">Uncharacterized protein</fullName>
    </submittedName>
</protein>
<sequence>MAAAAVAPDASGGVLDKEAMDAGVWEVFARFDHNTVAKMEENDIMEISSNKELMLAECRAAREFGSFSTYIWGHVNHKPMVSKFKHPRSVPFRTPKSEAISKDLVRKGFQLVGR</sequence>
<dbReference type="GO" id="GO:0008725">
    <property type="term" value="F:DNA-3-methyladenine glycosylase activity"/>
    <property type="evidence" value="ECO:0007669"/>
    <property type="project" value="InterPro"/>
</dbReference>
<dbReference type="InterPro" id="IPR011257">
    <property type="entry name" value="DNA_glycosylase"/>
</dbReference>
<dbReference type="InterPro" id="IPR005019">
    <property type="entry name" value="Adenine_glyco"/>
</dbReference>
<dbReference type="Pfam" id="PF03352">
    <property type="entry name" value="Adenine_glyco"/>
    <property type="match status" value="1"/>
</dbReference>
<reference evidence="1" key="1">
    <citation type="submission" date="2020-07" db="EMBL/GenBank/DDBJ databases">
        <authorList>
            <person name="Lin J."/>
        </authorList>
    </citation>
    <scope>NUCLEOTIDE SEQUENCE</scope>
</reference>
<name>A0A6V7P325_ANACO</name>
<dbReference type="EMBL" id="LR862144">
    <property type="protein sequence ID" value="CAD1825016.1"/>
    <property type="molecule type" value="Genomic_DNA"/>
</dbReference>
<dbReference type="GO" id="GO:0006284">
    <property type="term" value="P:base-excision repair"/>
    <property type="evidence" value="ECO:0007669"/>
    <property type="project" value="InterPro"/>
</dbReference>
<dbReference type="SUPFAM" id="SSF48150">
    <property type="entry name" value="DNA-glycosylase"/>
    <property type="match status" value="1"/>
</dbReference>
<accession>A0A6V7P325</accession>
<dbReference type="PANTHER" id="PTHR31116:SF29">
    <property type="entry name" value="DNA GLYCOSYLASE SUPERFAMILY PROTEIN"/>
    <property type="match status" value="1"/>
</dbReference>